<protein>
    <submittedName>
        <fullName evidence="2">Uncharacterized protein</fullName>
    </submittedName>
</protein>
<dbReference type="RefSeq" id="WP_070237827.1">
    <property type="nucleotide sequence ID" value="NZ_CP017478.1"/>
</dbReference>
<evidence type="ECO:0000313" key="3">
    <source>
        <dbReference type="Proteomes" id="UP000176050"/>
    </source>
</evidence>
<dbReference type="STRING" id="1850246.LPB138_13695"/>
<organism evidence="2 3">
    <name type="scientific">Urechidicola croceus</name>
    <dbReference type="NCBI Taxonomy" id="1850246"/>
    <lineage>
        <taxon>Bacteria</taxon>
        <taxon>Pseudomonadati</taxon>
        <taxon>Bacteroidota</taxon>
        <taxon>Flavobacteriia</taxon>
        <taxon>Flavobacteriales</taxon>
        <taxon>Flavobacteriaceae</taxon>
        <taxon>Urechidicola</taxon>
    </lineage>
</organism>
<keyword evidence="1" id="KW-0812">Transmembrane</keyword>
<reference evidence="2 3" key="1">
    <citation type="submission" date="2016-10" db="EMBL/GenBank/DDBJ databases">
        <title>Lutibacter sp. LPB0138, isolated from marine gastropod.</title>
        <authorList>
            <person name="Kim E."/>
            <person name="Yi H."/>
        </authorList>
    </citation>
    <scope>NUCLEOTIDE SEQUENCE [LARGE SCALE GENOMIC DNA]</scope>
    <source>
        <strain evidence="2 3">LPB0138</strain>
    </source>
</reference>
<evidence type="ECO:0000256" key="1">
    <source>
        <dbReference type="SAM" id="Phobius"/>
    </source>
</evidence>
<dbReference type="Proteomes" id="UP000176050">
    <property type="component" value="Chromosome"/>
</dbReference>
<sequence>MGALLLLIPLALVIFGLVKLLSGNKKIKTYNSDTEEYKKGMKDLEIGINTFIVISVLLIIGFSMCFGLLAGF</sequence>
<accession>A0A1D8PAT2</accession>
<evidence type="ECO:0000313" key="2">
    <source>
        <dbReference type="EMBL" id="AOW21667.1"/>
    </source>
</evidence>
<dbReference type="EMBL" id="CP017478">
    <property type="protein sequence ID" value="AOW21667.1"/>
    <property type="molecule type" value="Genomic_DNA"/>
</dbReference>
<keyword evidence="3" id="KW-1185">Reference proteome</keyword>
<dbReference type="KEGG" id="lul:LPB138_13695"/>
<dbReference type="AlphaFoldDB" id="A0A1D8PAT2"/>
<proteinExistence type="predicted"/>
<feature type="transmembrane region" description="Helical" evidence="1">
    <location>
        <begin position="47"/>
        <end position="70"/>
    </location>
</feature>
<gene>
    <name evidence="2" type="ORF">LPB138_13695</name>
</gene>
<keyword evidence="1" id="KW-0472">Membrane</keyword>
<keyword evidence="1" id="KW-1133">Transmembrane helix</keyword>
<name>A0A1D8PAT2_9FLAO</name>